<sequence length="103" mass="11189">PPLTTLKLIVQIFVRCLTGRGKVATNFIDLVLNPTLGGVLGSIANVEVVPIINLFESLLVHPLSTQTKPLDEGQDFMTKQPSNSVGIEEEDEPVEDFSSITEL</sequence>
<evidence type="ECO:0000313" key="3">
    <source>
        <dbReference type="Proteomes" id="UP001642360"/>
    </source>
</evidence>
<feature type="non-terminal residue" evidence="2">
    <location>
        <position position="1"/>
    </location>
</feature>
<gene>
    <name evidence="2" type="ORF">ILEXP_LOCUS45239</name>
</gene>
<keyword evidence="3" id="KW-1185">Reference proteome</keyword>
<protein>
    <submittedName>
        <fullName evidence="2">Uncharacterized protein</fullName>
    </submittedName>
</protein>
<dbReference type="EMBL" id="CAUOFW020006613">
    <property type="protein sequence ID" value="CAK9175437.1"/>
    <property type="molecule type" value="Genomic_DNA"/>
</dbReference>
<comment type="caution">
    <text evidence="2">The sequence shown here is derived from an EMBL/GenBank/DDBJ whole genome shotgun (WGS) entry which is preliminary data.</text>
</comment>
<evidence type="ECO:0000313" key="2">
    <source>
        <dbReference type="EMBL" id="CAK9175437.1"/>
    </source>
</evidence>
<dbReference type="Proteomes" id="UP001642360">
    <property type="component" value="Unassembled WGS sequence"/>
</dbReference>
<feature type="region of interest" description="Disordered" evidence="1">
    <location>
        <begin position="70"/>
        <end position="103"/>
    </location>
</feature>
<dbReference type="AlphaFoldDB" id="A0ABC8U6W3"/>
<reference evidence="2 3" key="1">
    <citation type="submission" date="2024-02" db="EMBL/GenBank/DDBJ databases">
        <authorList>
            <person name="Vignale AGUSTIN F."/>
            <person name="Sosa J E."/>
            <person name="Modenutti C."/>
        </authorList>
    </citation>
    <scope>NUCLEOTIDE SEQUENCE [LARGE SCALE GENOMIC DNA]</scope>
</reference>
<organism evidence="2 3">
    <name type="scientific">Ilex paraguariensis</name>
    <name type="common">yerba mate</name>
    <dbReference type="NCBI Taxonomy" id="185542"/>
    <lineage>
        <taxon>Eukaryota</taxon>
        <taxon>Viridiplantae</taxon>
        <taxon>Streptophyta</taxon>
        <taxon>Embryophyta</taxon>
        <taxon>Tracheophyta</taxon>
        <taxon>Spermatophyta</taxon>
        <taxon>Magnoliopsida</taxon>
        <taxon>eudicotyledons</taxon>
        <taxon>Gunneridae</taxon>
        <taxon>Pentapetalae</taxon>
        <taxon>asterids</taxon>
        <taxon>campanulids</taxon>
        <taxon>Aquifoliales</taxon>
        <taxon>Aquifoliaceae</taxon>
        <taxon>Ilex</taxon>
    </lineage>
</organism>
<name>A0ABC8U6W3_9AQUA</name>
<feature type="non-terminal residue" evidence="2">
    <location>
        <position position="103"/>
    </location>
</feature>
<evidence type="ECO:0000256" key="1">
    <source>
        <dbReference type="SAM" id="MobiDB-lite"/>
    </source>
</evidence>
<accession>A0ABC8U6W3</accession>
<proteinExistence type="predicted"/>